<reference evidence="1 2" key="1">
    <citation type="submission" date="2017-11" db="EMBL/GenBank/DDBJ databases">
        <title>De novo assembly and phasing of dikaryotic genomes from two isolates of Puccinia coronata f. sp. avenae, the causal agent of oat crown rust.</title>
        <authorList>
            <person name="Miller M.E."/>
            <person name="Zhang Y."/>
            <person name="Omidvar V."/>
            <person name="Sperschneider J."/>
            <person name="Schwessinger B."/>
            <person name="Raley C."/>
            <person name="Palmer J.M."/>
            <person name="Garnica D."/>
            <person name="Upadhyaya N."/>
            <person name="Rathjen J."/>
            <person name="Taylor J.M."/>
            <person name="Park R.F."/>
            <person name="Dodds P.N."/>
            <person name="Hirsch C.D."/>
            <person name="Kianian S.F."/>
            <person name="Figueroa M."/>
        </authorList>
    </citation>
    <scope>NUCLEOTIDE SEQUENCE [LARGE SCALE GENOMIC DNA]</scope>
    <source>
        <strain evidence="1">12NC29</strain>
    </source>
</reference>
<evidence type="ECO:0000313" key="1">
    <source>
        <dbReference type="EMBL" id="PLW38407.1"/>
    </source>
</evidence>
<evidence type="ECO:0000313" key="2">
    <source>
        <dbReference type="Proteomes" id="UP000235388"/>
    </source>
</evidence>
<gene>
    <name evidence="1" type="ORF">PCANC_13651</name>
</gene>
<keyword evidence="2" id="KW-1185">Reference proteome</keyword>
<sequence>MLAFLAQKGNSIIVDKEAARKGSASTGVDSFAAPHVEDKLSSVEAAPWKSIEEH</sequence>
<proteinExistence type="predicted"/>
<accession>A0A2N5UL88</accession>
<organism evidence="1 2">
    <name type="scientific">Puccinia coronata f. sp. avenae</name>
    <dbReference type="NCBI Taxonomy" id="200324"/>
    <lineage>
        <taxon>Eukaryota</taxon>
        <taxon>Fungi</taxon>
        <taxon>Dikarya</taxon>
        <taxon>Basidiomycota</taxon>
        <taxon>Pucciniomycotina</taxon>
        <taxon>Pucciniomycetes</taxon>
        <taxon>Pucciniales</taxon>
        <taxon>Pucciniaceae</taxon>
        <taxon>Puccinia</taxon>
    </lineage>
</organism>
<comment type="caution">
    <text evidence="1">The sequence shown here is derived from an EMBL/GenBank/DDBJ whole genome shotgun (WGS) entry which is preliminary data.</text>
</comment>
<dbReference type="EMBL" id="PGCJ01000208">
    <property type="protein sequence ID" value="PLW38407.1"/>
    <property type="molecule type" value="Genomic_DNA"/>
</dbReference>
<protein>
    <submittedName>
        <fullName evidence="1">Uncharacterized protein</fullName>
    </submittedName>
</protein>
<dbReference type="Proteomes" id="UP000235388">
    <property type="component" value="Unassembled WGS sequence"/>
</dbReference>
<name>A0A2N5UL88_9BASI</name>
<dbReference type="AlphaFoldDB" id="A0A2N5UL88"/>